<dbReference type="UniPathway" id="UPA00241"/>
<comment type="catalytic activity">
    <reaction evidence="3">
        <text>N-[(R)-4-phosphopantothenoyl]-L-cysteine + H(+) = (R)-4'-phosphopantetheine + CO2</text>
        <dbReference type="Rhea" id="RHEA:16793"/>
        <dbReference type="ChEBI" id="CHEBI:15378"/>
        <dbReference type="ChEBI" id="CHEBI:16526"/>
        <dbReference type="ChEBI" id="CHEBI:59458"/>
        <dbReference type="ChEBI" id="CHEBI:61723"/>
        <dbReference type="EC" id="4.1.1.36"/>
    </reaction>
</comment>
<reference evidence="6 7" key="1">
    <citation type="journal article" date="2019" name="ISME J.">
        <title>Isolation and characterization of a thermophilic sulfur- and iron-reducing thaumarchaeote from a terrestrial acidic hot spring.</title>
        <authorList>
            <person name="Kato S."/>
            <person name="Itoh T."/>
            <person name="Yuki M."/>
            <person name="Nagamori M."/>
            <person name="Ohnishi M."/>
            <person name="Uematsu K."/>
            <person name="Suzuki K."/>
            <person name="Takashina T."/>
            <person name="Ohkuma M."/>
        </authorList>
    </citation>
    <scope>NUCLEOTIDE SEQUENCE [LARGE SCALE GENOMIC DNA]</scope>
    <source>
        <strain evidence="6 7">NAS-02</strain>
    </source>
</reference>
<dbReference type="GO" id="GO:0004633">
    <property type="term" value="F:phosphopantothenoylcysteine decarboxylase activity"/>
    <property type="evidence" value="ECO:0007669"/>
    <property type="project" value="UniProtKB-UniRule"/>
</dbReference>
<dbReference type="KEGG" id="ccai:NAS2_0500"/>
<evidence type="ECO:0000256" key="1">
    <source>
        <dbReference type="ARBA" id="ARBA00022793"/>
    </source>
</evidence>
<keyword evidence="2 3" id="KW-0456">Lyase</keyword>
<dbReference type="InterPro" id="IPR007085">
    <property type="entry name" value="DNA/pantothenate-metab_flavo_C"/>
</dbReference>
<sequence length="414" mass="44487">MPAHVDQIRGKITRMLWSTRIALCITGSSAAYRSVDLARLLIRHGADVVPVMTDAAMEHVGPELLHWATGNVPVTKLTGALEHVELGGEGPGSVNAVLVAPATATTISGIARGDASDPVTAIVNVALGAGKPVIVVPAMHEQMYRNPAIVRAIGELESMGVRVVQPSLEEGKAKIAPAEEILEAVVASMRKKSLRGIRALVTAGPTFEWIDPIRAITNRGSGRTGAYVARELIARGAEVAIVAGPSDVEMPRNARVVHVETTEEMVEAAGKLAEDFRPNFAVATASPADFRPERTEDRKIPTEEGPLEIRLIPTPKVVDALSSRIPVFAFKAVHGHLTDEELAAEGREYMRKHQGVFAVAVNDVSEKGLGFGSEYNRLILVSRDRVEPLPPLHKRALALHLVDFLESVLQLSRP</sequence>
<keyword evidence="3" id="KW-0460">Magnesium</keyword>
<dbReference type="Gene3D" id="3.40.50.10300">
    <property type="entry name" value="CoaB-like"/>
    <property type="match status" value="1"/>
</dbReference>
<dbReference type="EC" id="6.3.2.5" evidence="3"/>
<dbReference type="GO" id="GO:0010181">
    <property type="term" value="F:FMN binding"/>
    <property type="evidence" value="ECO:0007669"/>
    <property type="project" value="UniProtKB-UniRule"/>
</dbReference>
<dbReference type="Pfam" id="PF02441">
    <property type="entry name" value="Flavoprotein"/>
    <property type="match status" value="1"/>
</dbReference>
<accession>A0A4P2VBI0</accession>
<feature type="domain" description="Flavoprotein" evidence="4">
    <location>
        <begin position="20"/>
        <end position="185"/>
    </location>
</feature>
<gene>
    <name evidence="3" type="primary">coaBC</name>
    <name evidence="6" type="ORF">NAS2_0500</name>
</gene>
<feature type="region of interest" description="Phosphopantothenoylcysteine decarboxylase" evidence="3">
    <location>
        <begin position="1"/>
        <end position="198"/>
    </location>
</feature>
<keyword evidence="7" id="KW-1185">Reference proteome</keyword>
<dbReference type="InterPro" id="IPR003382">
    <property type="entry name" value="Flavoprotein"/>
</dbReference>
<comment type="cofactor">
    <cofactor evidence="3">
        <name>Mg(2+)</name>
        <dbReference type="ChEBI" id="CHEBI:18420"/>
    </cofactor>
</comment>
<dbReference type="InterPro" id="IPR035929">
    <property type="entry name" value="CoaB-like_sf"/>
</dbReference>
<evidence type="ECO:0000259" key="4">
    <source>
        <dbReference type="Pfam" id="PF02441"/>
    </source>
</evidence>
<feature type="binding site" evidence="3">
    <location>
        <position position="330"/>
    </location>
    <ligand>
        <name>CTP</name>
        <dbReference type="ChEBI" id="CHEBI:37563"/>
    </ligand>
</feature>
<feature type="region of interest" description="Phosphopantothenate--cysteine ligase" evidence="3">
    <location>
        <begin position="199"/>
        <end position="414"/>
    </location>
</feature>
<dbReference type="InterPro" id="IPR005252">
    <property type="entry name" value="CoaBC"/>
</dbReference>
<dbReference type="GO" id="GO:0015937">
    <property type="term" value="P:coenzyme A biosynthetic process"/>
    <property type="evidence" value="ECO:0007669"/>
    <property type="project" value="UniProtKB-UniRule"/>
</dbReference>
<comment type="catalytic activity">
    <reaction evidence="3">
        <text>(R)-4'-phosphopantothenate + L-cysteine + CTP = N-[(R)-4-phosphopantothenoyl]-L-cysteine + CMP + diphosphate + H(+)</text>
        <dbReference type="Rhea" id="RHEA:19397"/>
        <dbReference type="ChEBI" id="CHEBI:10986"/>
        <dbReference type="ChEBI" id="CHEBI:15378"/>
        <dbReference type="ChEBI" id="CHEBI:33019"/>
        <dbReference type="ChEBI" id="CHEBI:35235"/>
        <dbReference type="ChEBI" id="CHEBI:37563"/>
        <dbReference type="ChEBI" id="CHEBI:59458"/>
        <dbReference type="ChEBI" id="CHEBI:60377"/>
        <dbReference type="EC" id="6.3.2.5"/>
    </reaction>
</comment>
<comment type="similarity">
    <text evidence="3">In the N-terminal section; belongs to the HFCD (homo-oligomeric flavin containing Cys decarboxylase) superfamily.</text>
</comment>
<dbReference type="AlphaFoldDB" id="A0A4P2VBI0"/>
<dbReference type="OrthoDB" id="10536at2157"/>
<dbReference type="HAMAP" id="MF_02225">
    <property type="entry name" value="CoaBC"/>
    <property type="match status" value="1"/>
</dbReference>
<dbReference type="PANTHER" id="PTHR14359:SF6">
    <property type="entry name" value="PHOSPHOPANTOTHENOYLCYSTEINE DECARBOXYLASE"/>
    <property type="match status" value="1"/>
</dbReference>
<dbReference type="PANTHER" id="PTHR14359">
    <property type="entry name" value="HOMO-OLIGOMERIC FLAVIN CONTAINING CYS DECARBOXYLASE FAMILY"/>
    <property type="match status" value="1"/>
</dbReference>
<proteinExistence type="inferred from homology"/>
<dbReference type="GeneID" id="55584318"/>
<dbReference type="SUPFAM" id="SSF102645">
    <property type="entry name" value="CoaB-like"/>
    <property type="match status" value="1"/>
</dbReference>
<feature type="binding site" evidence="3">
    <location>
        <position position="299"/>
    </location>
    <ligand>
        <name>CTP</name>
        <dbReference type="ChEBI" id="CHEBI:37563"/>
    </ligand>
</feature>
<evidence type="ECO:0000313" key="6">
    <source>
        <dbReference type="EMBL" id="BBE41889.1"/>
    </source>
</evidence>
<dbReference type="SUPFAM" id="SSF52507">
    <property type="entry name" value="Homo-oligomeric flavin-containing Cys decarboxylases, HFCD"/>
    <property type="match status" value="1"/>
</dbReference>
<dbReference type="InterPro" id="IPR036551">
    <property type="entry name" value="Flavin_trans-like"/>
</dbReference>
<dbReference type="EMBL" id="AP018732">
    <property type="protein sequence ID" value="BBE41889.1"/>
    <property type="molecule type" value="Genomic_DNA"/>
</dbReference>
<dbReference type="Pfam" id="PF04127">
    <property type="entry name" value="DFP"/>
    <property type="match status" value="1"/>
</dbReference>
<evidence type="ECO:0000256" key="3">
    <source>
        <dbReference type="HAMAP-Rule" id="MF_02225"/>
    </source>
</evidence>
<keyword evidence="3" id="KW-0288">FMN</keyword>
<dbReference type="GO" id="GO:0004632">
    <property type="term" value="F:phosphopantothenate--cysteine ligase activity"/>
    <property type="evidence" value="ECO:0007669"/>
    <property type="project" value="UniProtKB-UniRule"/>
</dbReference>
<keyword evidence="3" id="KW-0479">Metal-binding</keyword>
<evidence type="ECO:0000256" key="2">
    <source>
        <dbReference type="ARBA" id="ARBA00023239"/>
    </source>
</evidence>
<keyword evidence="1 3" id="KW-0210">Decarboxylase</keyword>
<dbReference type="EC" id="4.1.1.36" evidence="3"/>
<evidence type="ECO:0000313" key="7">
    <source>
        <dbReference type="Proteomes" id="UP000509448"/>
    </source>
</evidence>
<dbReference type="Proteomes" id="UP000509448">
    <property type="component" value="Chromosome"/>
</dbReference>
<keyword evidence="3" id="KW-0285">Flavoprotein</keyword>
<comment type="function">
    <text evidence="3">Catalyzes two sequential steps in the biosynthesis of coenzyme A. In the first step cysteine is conjugated to 4'-phosphopantothenate to form 4-phosphopantothenoylcysteine. In the second step the latter compound is decarboxylated to form 4'-phosphopantotheine.</text>
</comment>
<comment type="pathway">
    <text evidence="3">Cofactor biosynthesis; coenzyme A biosynthesis.</text>
</comment>
<comment type="similarity">
    <text evidence="3">In the C-terminal section; belongs to the PPC synthetase family.</text>
</comment>
<keyword evidence="3 6" id="KW-0436">Ligase</keyword>
<dbReference type="RefSeq" id="WP_174448180.1">
    <property type="nucleotide sequence ID" value="NZ_AP018732.1"/>
</dbReference>
<dbReference type="NCBIfam" id="TIGR00521">
    <property type="entry name" value="coaBC_dfp"/>
    <property type="match status" value="1"/>
</dbReference>
<feature type="domain" description="DNA/pantothenate metabolism flavoprotein C-terminal" evidence="5">
    <location>
        <begin position="194"/>
        <end position="406"/>
    </location>
</feature>
<name>A0A4P2VBI0_9ARCH</name>
<comment type="caution">
    <text evidence="3">Lacks conserved residue(s) required for the propagation of feature annotation.</text>
</comment>
<dbReference type="GO" id="GO:0071513">
    <property type="term" value="C:phosphopantothenoylcysteine decarboxylase complex"/>
    <property type="evidence" value="ECO:0007669"/>
    <property type="project" value="TreeGrafter"/>
</dbReference>
<comment type="cofactor">
    <cofactor evidence="3">
        <name>FMN</name>
        <dbReference type="ChEBI" id="CHEBI:58210"/>
    </cofactor>
    <text evidence="3">Binds 1 FMN per subunit.</text>
</comment>
<dbReference type="GO" id="GO:0046872">
    <property type="term" value="F:metal ion binding"/>
    <property type="evidence" value="ECO:0007669"/>
    <property type="project" value="UniProtKB-KW"/>
</dbReference>
<feature type="binding site" evidence="3">
    <location>
        <position position="289"/>
    </location>
    <ligand>
        <name>CTP</name>
        <dbReference type="ChEBI" id="CHEBI:37563"/>
    </ligand>
</feature>
<evidence type="ECO:0000259" key="5">
    <source>
        <dbReference type="Pfam" id="PF04127"/>
    </source>
</evidence>
<keyword evidence="3" id="KW-0511">Multifunctional enzyme</keyword>
<protein>
    <recommendedName>
        <fullName evidence="3">Coenzyme A biosynthesis bifunctional protein CoaBC</fullName>
    </recommendedName>
    <alternativeName>
        <fullName evidence="3">DNA/pantothenate metabolism flavoprotein</fullName>
    </alternativeName>
    <alternativeName>
        <fullName evidence="3">Phosphopantothenoylcysteine synthetase/decarboxylase</fullName>
        <shortName evidence="3">PPCS-PPCDC</shortName>
    </alternativeName>
    <domain>
        <recommendedName>
            <fullName evidence="3">Phosphopantothenoylcysteine decarboxylase</fullName>
            <shortName evidence="3">PPC decarboxylase</shortName>
            <shortName evidence="3">PPC-DC</shortName>
            <ecNumber evidence="3">4.1.1.36</ecNumber>
        </recommendedName>
        <alternativeName>
            <fullName evidence="3">CoaC</fullName>
        </alternativeName>
    </domain>
    <domain>
        <recommendedName>
            <fullName evidence="3">Phosphopantothenate--cysteine ligase</fullName>
            <ecNumber evidence="3">6.3.2.5</ecNumber>
        </recommendedName>
        <alternativeName>
            <fullName evidence="3">CoaB</fullName>
        </alternativeName>
        <alternativeName>
            <fullName evidence="3">Phosphopantothenoylcysteine synthetase</fullName>
            <shortName evidence="3">PPC synthetase</shortName>
            <shortName evidence="3">PPC-S</shortName>
        </alternativeName>
    </domain>
</protein>
<organism evidence="6 7">
    <name type="scientific">Conexivisphaera calida</name>
    <dbReference type="NCBI Taxonomy" id="1874277"/>
    <lineage>
        <taxon>Archaea</taxon>
        <taxon>Nitrososphaerota</taxon>
        <taxon>Conexivisphaeria</taxon>
        <taxon>Conexivisphaerales</taxon>
        <taxon>Conexivisphaeraceae</taxon>
        <taxon>Conexivisphaera</taxon>
    </lineage>
</organism>
<dbReference type="GO" id="GO:0015941">
    <property type="term" value="P:pantothenate catabolic process"/>
    <property type="evidence" value="ECO:0007669"/>
    <property type="project" value="InterPro"/>
</dbReference>
<dbReference type="Gene3D" id="3.40.50.1950">
    <property type="entry name" value="Flavin prenyltransferase-like"/>
    <property type="match status" value="1"/>
</dbReference>